<gene>
    <name evidence="3" type="ORF">HNR48_003779</name>
</gene>
<dbReference type="NCBIfam" id="NF033510">
    <property type="entry name" value="Ca_tandemer"/>
    <property type="match status" value="6"/>
</dbReference>
<keyword evidence="4" id="KW-1185">Reference proteome</keyword>
<evidence type="ECO:0000256" key="1">
    <source>
        <dbReference type="SAM" id="MobiDB-lite"/>
    </source>
</evidence>
<feature type="domain" description="Bacterial Ig-like" evidence="2">
    <location>
        <begin position="602"/>
        <end position="697"/>
    </location>
</feature>
<dbReference type="Pfam" id="PF19077">
    <property type="entry name" value="Big_13"/>
    <property type="match status" value="6"/>
</dbReference>
<dbReference type="Pfam" id="PF17963">
    <property type="entry name" value="Big_9"/>
    <property type="match status" value="1"/>
</dbReference>
<dbReference type="Proteomes" id="UP000528457">
    <property type="component" value="Unassembled WGS sequence"/>
</dbReference>
<feature type="domain" description="Bacterial Ig-like" evidence="2">
    <location>
        <begin position="225"/>
        <end position="300"/>
    </location>
</feature>
<evidence type="ECO:0000313" key="3">
    <source>
        <dbReference type="EMBL" id="MBB6523477.1"/>
    </source>
</evidence>
<comment type="caution">
    <text evidence="3">The sequence shown here is derived from an EMBL/GenBank/DDBJ whole genome shotgun (WGS) entry which is preliminary data.</text>
</comment>
<reference evidence="3 4" key="1">
    <citation type="submission" date="2020-08" db="EMBL/GenBank/DDBJ databases">
        <title>Genomic Encyclopedia of Type Strains, Phase IV (KMG-IV): sequencing the most valuable type-strain genomes for metagenomic binning, comparative biology and taxonomic classification.</title>
        <authorList>
            <person name="Goeker M."/>
        </authorList>
    </citation>
    <scope>NUCLEOTIDE SEQUENCE [LARGE SCALE GENOMIC DNA]</scope>
    <source>
        <strain evidence="3 4">DSM 22368</strain>
    </source>
</reference>
<feature type="domain" description="Bacterial Ig-like" evidence="2">
    <location>
        <begin position="102"/>
        <end position="195"/>
    </location>
</feature>
<feature type="domain" description="Bacterial Ig-like" evidence="2">
    <location>
        <begin position="9"/>
        <end position="98"/>
    </location>
</feature>
<sequence>MTSIAAILDNAGSITGQIQHQNKSDDDSLELSGSSNPNETIRIYQNGTFIGETTADSSGQWSYTANQLSEGSHSFTASSVDTQGVESLPSSAYVVNVDQTAVVASDLQIEGISGLLQSGGSTNNGRVNFSGKAEENARIDIYDNGQLIGSTQADANGLWQVNLDLPDGQHDISTVVVDEAGNSSPASNAISLEVDSNASVQNSVNTLSTPPEVILPPGVPIQNGGFTNDNTPVIRGTATPNATVTVSVNGDTYGPFNADNQGNWELQITTPLPEGEAVFRARAVNSFGESYSAYSLTIDTEASPAPIINDAVDDVGLYQGDIDSGSTTDDNEITLQGTGTPGEFITVYDGGTFLGATNVQPDGTWTFTPNAPLDDGVHNITTYTIDAAGNTSTESSGFEVTIDTSAEVPVITHLVDDQGSGTGNIQAGETTDDPLPEVVGTAEPDAKITISLNGQVLSEVTADDQGNWSYQLTDELTSGTHTFTATQVDPAGNESAPSVNFEFEANVNASPIANDDSFTVNGVATLDVLANDSDPDNDTLSVTRVVSQGNHGTAHINQSGELVYTPNGQNSNTVSDTLTYEVSDGKGGVATATVTLQVLPPIAEPTIDLIASSDSGKFDNDNITNDTTPTFTGTASAGSTVVLFGDGIKVGETVADSNGQWTITSSQLTDDAYSFHVESSDGNVSRSSPSLSVYVDTVVDASVDLATNRFNNLSDLRFDITTNEQIDYTIEQTNTPWSFGWQFLGWNQQANITATGSTSTNVSVGADDTTLNSQGRFNFNATLTDLAGNQKSTALNSVIIDPIASLADGGYIVTYLKLSETAEDGFDVFAQRYDAQGNPHSESFKVNSFTEGDQVNSDVIGLADGGYVITWQSRDQDGDLNGIYAQRYDENNQAVGPETQINVYTDSNQQSPSISDLPNGGYVISWMSHGQDGSGEGVYMRVFDAAGEAISGDVRVSDSTIGHQANPSITTLSDGRFIVSWDAQNANGIPQATAKLFDSEGNALSAEFSLSDSSNPQFQTHISATADGGFAVSWLAVSQDNEAQVMVQRYDHNGSRLLNDAIVVHSSENAFSAKPEVAGLNNGDIVVTWTAQDGDQLGVFASRYSADGNAIYENRLINHQEQGVQTEPHIVALEDGGYLITWGEQQTQNGRASVWGQQFDAEDNATGPAFEVGQVTASADTDSDSQAGNLLGDDDAIPSVVDSGEPTASTAAENSDGNNDVETVVLENETGLTSLATPVDLLPDLNGGNGFDHIDLSDVFIDADFSFNRSSLLDSSDQISNHISTQSIDAFYQASPDLAELLGQHMAQQDLDII</sequence>
<evidence type="ECO:0000313" key="4">
    <source>
        <dbReference type="Proteomes" id="UP000528457"/>
    </source>
</evidence>
<accession>A0A7X0JWG9</accession>
<dbReference type="InterPro" id="IPR013783">
    <property type="entry name" value="Ig-like_fold"/>
</dbReference>
<protein>
    <submittedName>
        <fullName evidence="3">VCBS repeat-containing protein</fullName>
    </submittedName>
</protein>
<organism evidence="3 4">
    <name type="scientific">Pseudoteredinibacter isoporae</name>
    <dbReference type="NCBI Taxonomy" id="570281"/>
    <lineage>
        <taxon>Bacteria</taxon>
        <taxon>Pseudomonadati</taxon>
        <taxon>Pseudomonadota</taxon>
        <taxon>Gammaproteobacteria</taxon>
        <taxon>Cellvibrionales</taxon>
        <taxon>Cellvibrionaceae</taxon>
        <taxon>Pseudoteredinibacter</taxon>
    </lineage>
</organism>
<proteinExistence type="predicted"/>
<dbReference type="InterPro" id="IPR044016">
    <property type="entry name" value="Big_13"/>
</dbReference>
<feature type="domain" description="Bacterial Ig-like" evidence="2">
    <location>
        <begin position="417"/>
        <end position="501"/>
    </location>
</feature>
<dbReference type="Gene3D" id="3.30.420.430">
    <property type="match status" value="3"/>
</dbReference>
<name>A0A7X0JWG9_9GAMM</name>
<dbReference type="Gene3D" id="2.60.40.10">
    <property type="entry name" value="Immunoglobulins"/>
    <property type="match status" value="3"/>
</dbReference>
<evidence type="ECO:0000259" key="2">
    <source>
        <dbReference type="Pfam" id="PF19077"/>
    </source>
</evidence>
<dbReference type="RefSeq" id="WP_166847738.1">
    <property type="nucleotide sequence ID" value="NZ_JAAONY010000003.1"/>
</dbReference>
<feature type="domain" description="Bacterial Ig-like" evidence="2">
    <location>
        <begin position="320"/>
        <end position="404"/>
    </location>
</feature>
<dbReference type="EMBL" id="JACHHT010000003">
    <property type="protein sequence ID" value="MBB6523477.1"/>
    <property type="molecule type" value="Genomic_DNA"/>
</dbReference>
<feature type="region of interest" description="Disordered" evidence="1">
    <location>
        <begin position="18"/>
        <end position="37"/>
    </location>
</feature>
<dbReference type="InParanoid" id="A0A7X0JWG9"/>